<sequence length="105" mass="10781">MEVDDPAVGRVPDAPDVARALQPVQARGDRAGGELEPLAQQAGGDGPLLLAVQDLHQGLHVGGVEPLGPGEVVCHPTELAVHAAQQHGERLEAGGVVRFAHSPTI</sequence>
<proteinExistence type="predicted"/>
<organism evidence="1 2">
    <name type="scientific">Streptomyces macrosporus</name>
    <dbReference type="NCBI Taxonomy" id="44032"/>
    <lineage>
        <taxon>Bacteria</taxon>
        <taxon>Bacillati</taxon>
        <taxon>Actinomycetota</taxon>
        <taxon>Actinomycetes</taxon>
        <taxon>Kitasatosporales</taxon>
        <taxon>Streptomycetaceae</taxon>
        <taxon>Streptomyces</taxon>
    </lineage>
</organism>
<reference evidence="2" key="1">
    <citation type="journal article" date="2019" name="Int. J. Syst. Evol. Microbiol.">
        <title>The Global Catalogue of Microorganisms (GCM) 10K type strain sequencing project: providing services to taxonomists for standard genome sequencing and annotation.</title>
        <authorList>
            <consortium name="The Broad Institute Genomics Platform"/>
            <consortium name="The Broad Institute Genome Sequencing Center for Infectious Disease"/>
            <person name="Wu L."/>
            <person name="Ma J."/>
        </authorList>
    </citation>
    <scope>NUCLEOTIDE SEQUENCE [LARGE SCALE GENOMIC DNA]</scope>
    <source>
        <strain evidence="2">JCM 6305</strain>
    </source>
</reference>
<keyword evidence="2" id="KW-1185">Reference proteome</keyword>
<comment type="caution">
    <text evidence="1">The sequence shown here is derived from an EMBL/GenBank/DDBJ whole genome shotgun (WGS) entry which is preliminary data.</text>
</comment>
<name>A0ABP5X8W8_9ACTN</name>
<gene>
    <name evidence="1" type="ORF">GCM10010405_35370</name>
</gene>
<evidence type="ECO:0000313" key="2">
    <source>
        <dbReference type="Proteomes" id="UP001501638"/>
    </source>
</evidence>
<accession>A0ABP5X8W8</accession>
<dbReference type="Proteomes" id="UP001501638">
    <property type="component" value="Unassembled WGS sequence"/>
</dbReference>
<evidence type="ECO:0000313" key="1">
    <source>
        <dbReference type="EMBL" id="GAA2448932.1"/>
    </source>
</evidence>
<protein>
    <submittedName>
        <fullName evidence="1">Uncharacterized protein</fullName>
    </submittedName>
</protein>
<dbReference type="EMBL" id="BAAASZ010000026">
    <property type="protein sequence ID" value="GAA2448932.1"/>
    <property type="molecule type" value="Genomic_DNA"/>
</dbReference>